<protein>
    <submittedName>
        <fullName evidence="1">Uncharacterized protein</fullName>
    </submittedName>
</protein>
<evidence type="ECO:0000313" key="2">
    <source>
        <dbReference type="Proteomes" id="UP000051220"/>
    </source>
</evidence>
<name>A0A0R2X848_9BACT</name>
<dbReference type="EMBL" id="LIDN01000325">
    <property type="protein sequence ID" value="KRP32063.1"/>
    <property type="molecule type" value="Genomic_DNA"/>
</dbReference>
<reference evidence="1 2" key="1">
    <citation type="submission" date="2015-10" db="EMBL/GenBank/DDBJ databases">
        <title>Metagenome-Assembled Genomes uncover a global brackish microbiome.</title>
        <authorList>
            <person name="Hugerth L.W."/>
            <person name="Larsson J."/>
            <person name="Alneberg J."/>
            <person name="Lindh M.V."/>
            <person name="Legrand C."/>
            <person name="Pinhassi J."/>
            <person name="Andersson A.F."/>
        </authorList>
    </citation>
    <scope>NUCLEOTIDE SEQUENCE [LARGE SCALE GENOMIC DNA]</scope>
    <source>
        <strain evidence="1">BACL9 MAG-120924-bin69</strain>
    </source>
</reference>
<organism evidence="1 2">
    <name type="scientific">Verrucomicrobia subdivision 6 bacterium BACL9 MAG-120924-bin69</name>
    <dbReference type="NCBI Taxonomy" id="1655635"/>
    <lineage>
        <taxon>Bacteria</taxon>
        <taxon>Pseudomonadati</taxon>
        <taxon>Verrucomicrobiota</taxon>
        <taxon>Verrucomicrobiia</taxon>
        <taxon>Verrucomicrobiales</taxon>
        <taxon>Verrucomicrobia subdivision 6</taxon>
    </lineage>
</organism>
<dbReference type="Proteomes" id="UP000051220">
    <property type="component" value="Unassembled WGS sequence"/>
</dbReference>
<accession>A0A0R2X848</accession>
<gene>
    <name evidence="1" type="ORF">ABS33_07290</name>
</gene>
<sequence length="71" mass="7938">MLDPKVSQNTAIDIEDGGFRLAGDFFHFLKESRVGADFPAFIFYADFMEFRFCGLAPRAALFDVKNGGHDS</sequence>
<dbReference type="AlphaFoldDB" id="A0A0R2X848"/>
<proteinExistence type="predicted"/>
<comment type="caution">
    <text evidence="1">The sequence shown here is derived from an EMBL/GenBank/DDBJ whole genome shotgun (WGS) entry which is preliminary data.</text>
</comment>
<evidence type="ECO:0000313" key="1">
    <source>
        <dbReference type="EMBL" id="KRP32063.1"/>
    </source>
</evidence>